<dbReference type="Gene3D" id="1.10.10.10">
    <property type="entry name" value="Winged helix-like DNA-binding domain superfamily/Winged helix DNA-binding domain"/>
    <property type="match status" value="1"/>
</dbReference>
<dbReference type="GO" id="GO:0000156">
    <property type="term" value="F:phosphorelay response regulator activity"/>
    <property type="evidence" value="ECO:0007669"/>
    <property type="project" value="TreeGrafter"/>
</dbReference>
<dbReference type="SUPFAM" id="SSF52172">
    <property type="entry name" value="CheY-like"/>
    <property type="match status" value="1"/>
</dbReference>
<dbReference type="GO" id="GO:0006355">
    <property type="term" value="P:regulation of DNA-templated transcription"/>
    <property type="evidence" value="ECO:0007669"/>
    <property type="project" value="InterPro"/>
</dbReference>
<dbReference type="PANTHER" id="PTHR48111:SF39">
    <property type="entry name" value="TRANSCRIPTIONAL REGULATORY PROTEIN CPXR"/>
    <property type="match status" value="1"/>
</dbReference>
<dbReference type="FunFam" id="3.40.50.2300:FF:000001">
    <property type="entry name" value="DNA-binding response regulator PhoB"/>
    <property type="match status" value="1"/>
</dbReference>
<dbReference type="SUPFAM" id="SSF46894">
    <property type="entry name" value="C-terminal effector domain of the bipartite response regulators"/>
    <property type="match status" value="1"/>
</dbReference>
<dbReference type="CDD" id="cd00383">
    <property type="entry name" value="trans_reg_C"/>
    <property type="match status" value="1"/>
</dbReference>
<protein>
    <submittedName>
        <fullName evidence="12">Two-component system, OmpR family, response regulator CpxR</fullName>
    </submittedName>
</protein>
<dbReference type="PROSITE" id="PS50110">
    <property type="entry name" value="RESPONSE_REGULATORY"/>
    <property type="match status" value="1"/>
</dbReference>
<dbReference type="Proteomes" id="UP000186513">
    <property type="component" value="Unassembled WGS sequence"/>
</dbReference>
<evidence type="ECO:0000256" key="8">
    <source>
        <dbReference type="PROSITE-ProRule" id="PRU00169"/>
    </source>
</evidence>
<evidence type="ECO:0000256" key="5">
    <source>
        <dbReference type="ARBA" id="ARBA00023015"/>
    </source>
</evidence>
<dbReference type="InterPro" id="IPR016032">
    <property type="entry name" value="Sig_transdc_resp-reg_C-effctor"/>
</dbReference>
<dbReference type="GO" id="GO:0032993">
    <property type="term" value="C:protein-DNA complex"/>
    <property type="evidence" value="ECO:0007669"/>
    <property type="project" value="TreeGrafter"/>
</dbReference>
<keyword evidence="13" id="KW-1185">Reference proteome</keyword>
<reference evidence="12 13" key="1">
    <citation type="submission" date="2016-11" db="EMBL/GenBank/DDBJ databases">
        <authorList>
            <person name="Jaros S."/>
            <person name="Januszkiewicz K."/>
            <person name="Wedrychowicz H."/>
        </authorList>
    </citation>
    <scope>NUCLEOTIDE SEQUENCE [LARGE SCALE GENOMIC DNA]</scope>
    <source>
        <strain evidence="12 13">DSM 18899</strain>
    </source>
</reference>
<dbReference type="RefSeq" id="WP_072427498.1">
    <property type="nucleotide sequence ID" value="NZ_FPKR01000003.1"/>
</dbReference>
<dbReference type="Gene3D" id="3.40.50.2300">
    <property type="match status" value="1"/>
</dbReference>
<dbReference type="Gene3D" id="6.10.250.690">
    <property type="match status" value="1"/>
</dbReference>
<evidence type="ECO:0000259" key="11">
    <source>
        <dbReference type="PROSITE" id="PS51755"/>
    </source>
</evidence>
<dbReference type="InterPro" id="IPR039420">
    <property type="entry name" value="WalR-like"/>
</dbReference>
<dbReference type="GO" id="GO:0005829">
    <property type="term" value="C:cytosol"/>
    <property type="evidence" value="ECO:0007669"/>
    <property type="project" value="TreeGrafter"/>
</dbReference>
<dbReference type="PANTHER" id="PTHR48111">
    <property type="entry name" value="REGULATOR OF RPOS"/>
    <property type="match status" value="1"/>
</dbReference>
<evidence type="ECO:0000256" key="4">
    <source>
        <dbReference type="ARBA" id="ARBA00023012"/>
    </source>
</evidence>
<dbReference type="InterPro" id="IPR011006">
    <property type="entry name" value="CheY-like_superfamily"/>
</dbReference>
<evidence type="ECO:0000313" key="12">
    <source>
        <dbReference type="EMBL" id="SFZ73751.1"/>
    </source>
</evidence>
<keyword evidence="7" id="KW-0804">Transcription</keyword>
<dbReference type="InterPro" id="IPR001789">
    <property type="entry name" value="Sig_transdc_resp-reg_receiver"/>
</dbReference>
<proteinExistence type="predicted"/>
<dbReference type="PROSITE" id="PS51755">
    <property type="entry name" value="OMPR_PHOB"/>
    <property type="match status" value="1"/>
</dbReference>
<evidence type="ECO:0000259" key="10">
    <source>
        <dbReference type="PROSITE" id="PS50110"/>
    </source>
</evidence>
<keyword evidence="6 9" id="KW-0238">DNA-binding</keyword>
<keyword evidence="2" id="KW-0963">Cytoplasm</keyword>
<evidence type="ECO:0000256" key="1">
    <source>
        <dbReference type="ARBA" id="ARBA00004496"/>
    </source>
</evidence>
<keyword evidence="4" id="KW-0902">Two-component regulatory system</keyword>
<organism evidence="12 13">
    <name type="scientific">Chitinimonas taiwanensis DSM 18899</name>
    <dbReference type="NCBI Taxonomy" id="1121279"/>
    <lineage>
        <taxon>Bacteria</taxon>
        <taxon>Pseudomonadati</taxon>
        <taxon>Pseudomonadota</taxon>
        <taxon>Betaproteobacteria</taxon>
        <taxon>Neisseriales</taxon>
        <taxon>Chitinibacteraceae</taxon>
        <taxon>Chitinimonas</taxon>
    </lineage>
</organism>
<accession>A0A1K2HAE3</accession>
<evidence type="ECO:0000256" key="3">
    <source>
        <dbReference type="ARBA" id="ARBA00022553"/>
    </source>
</evidence>
<evidence type="ECO:0000256" key="2">
    <source>
        <dbReference type="ARBA" id="ARBA00022490"/>
    </source>
</evidence>
<dbReference type="CDD" id="cd17623">
    <property type="entry name" value="REC_OmpR_CpxR"/>
    <property type="match status" value="1"/>
</dbReference>
<dbReference type="EMBL" id="FPKR01000003">
    <property type="protein sequence ID" value="SFZ73751.1"/>
    <property type="molecule type" value="Genomic_DNA"/>
</dbReference>
<dbReference type="GO" id="GO:0000976">
    <property type="term" value="F:transcription cis-regulatory region binding"/>
    <property type="evidence" value="ECO:0007669"/>
    <property type="project" value="TreeGrafter"/>
</dbReference>
<keyword evidence="5" id="KW-0805">Transcription regulation</keyword>
<dbReference type="OrthoDB" id="9802426at2"/>
<evidence type="ECO:0000313" key="13">
    <source>
        <dbReference type="Proteomes" id="UP000186513"/>
    </source>
</evidence>
<dbReference type="Pfam" id="PF00072">
    <property type="entry name" value="Response_reg"/>
    <property type="match status" value="1"/>
</dbReference>
<dbReference type="STRING" id="1121279.SAMN02745887_00969"/>
<dbReference type="InterPro" id="IPR058124">
    <property type="entry name" value="CpxR-like_REC"/>
</dbReference>
<evidence type="ECO:0000256" key="9">
    <source>
        <dbReference type="PROSITE-ProRule" id="PRU01091"/>
    </source>
</evidence>
<feature type="modified residue" description="4-aspartylphosphate" evidence="8">
    <location>
        <position position="52"/>
    </location>
</feature>
<feature type="domain" description="OmpR/PhoB-type" evidence="11">
    <location>
        <begin position="129"/>
        <end position="228"/>
    </location>
</feature>
<sequence>MTRVLLVDDDAELSAMLSEYLEQEGLSTHAVYDGEAGVREALSGRYDIAVLDVMMPRLNGVEALRQIRAHSRMPVLMLTARGDDIDRILGLELGADDYVPKPCSPRELVARLRAILRRGVVAEVQPAESERLSLGHLQLWPARLAAEWRGQPLSLTGAEFRLLEVLARQAGQVVSKAALSERGLGRPLARFDRSIDVHISSIRQKLGSTADGRAWIQTLRGQGYLLIKD</sequence>
<name>A0A1K2HAE3_9NEIS</name>
<feature type="domain" description="Response regulatory" evidence="10">
    <location>
        <begin position="3"/>
        <end position="116"/>
    </location>
</feature>
<gene>
    <name evidence="12" type="ORF">SAMN02745887_00969</name>
</gene>
<dbReference type="Pfam" id="PF00486">
    <property type="entry name" value="Trans_reg_C"/>
    <property type="match status" value="1"/>
</dbReference>
<evidence type="ECO:0000256" key="7">
    <source>
        <dbReference type="ARBA" id="ARBA00023163"/>
    </source>
</evidence>
<evidence type="ECO:0000256" key="6">
    <source>
        <dbReference type="ARBA" id="ARBA00023125"/>
    </source>
</evidence>
<dbReference type="SMART" id="SM00448">
    <property type="entry name" value="REC"/>
    <property type="match status" value="1"/>
</dbReference>
<dbReference type="AlphaFoldDB" id="A0A1K2HAE3"/>
<dbReference type="SMART" id="SM00862">
    <property type="entry name" value="Trans_reg_C"/>
    <property type="match status" value="1"/>
</dbReference>
<dbReference type="InterPro" id="IPR036388">
    <property type="entry name" value="WH-like_DNA-bd_sf"/>
</dbReference>
<keyword evidence="3 8" id="KW-0597">Phosphoprotein</keyword>
<feature type="DNA-binding region" description="OmpR/PhoB-type" evidence="9">
    <location>
        <begin position="129"/>
        <end position="228"/>
    </location>
</feature>
<dbReference type="InterPro" id="IPR001867">
    <property type="entry name" value="OmpR/PhoB-type_DNA-bd"/>
</dbReference>
<comment type="subcellular location">
    <subcellularLocation>
        <location evidence="1">Cytoplasm</location>
    </subcellularLocation>
</comment>